<sequence length="139" mass="16173">MYAHAFFKSLNKCAHCDDDSIAIENKKLVEHFRQIDVHNIVLKNIALASHIYKFVLLPRYSNKVTFNSQSYFNSPYSVQNCNTLIITLLLPLCTNYICSKITMEWIVQSVSFLYIYPEEPSRILITLLKSLVAYIKINF</sequence>
<reference evidence="1 2" key="1">
    <citation type="journal article" date="2024" name="Ann. Entomol. Soc. Am.">
        <title>Genomic analyses of the southern and eastern yellowjacket wasps (Hymenoptera: Vespidae) reveal evolutionary signatures of social life.</title>
        <authorList>
            <person name="Catto M.A."/>
            <person name="Caine P.B."/>
            <person name="Orr S.E."/>
            <person name="Hunt B.G."/>
            <person name="Goodisman M.A.D."/>
        </authorList>
    </citation>
    <scope>NUCLEOTIDE SEQUENCE [LARGE SCALE GENOMIC DNA]</scope>
    <source>
        <strain evidence="1">233</strain>
        <tissue evidence="1">Head and thorax</tissue>
    </source>
</reference>
<dbReference type="AlphaFoldDB" id="A0ABD2A0Q9"/>
<comment type="caution">
    <text evidence="1">The sequence shown here is derived from an EMBL/GenBank/DDBJ whole genome shotgun (WGS) entry which is preliminary data.</text>
</comment>
<proteinExistence type="predicted"/>
<accession>A0ABD2A0Q9</accession>
<gene>
    <name evidence="1" type="ORF">V1478_016756</name>
</gene>
<organism evidence="1 2">
    <name type="scientific">Vespula squamosa</name>
    <name type="common">Southern yellow jacket</name>
    <name type="synonym">Wasp</name>
    <dbReference type="NCBI Taxonomy" id="30214"/>
    <lineage>
        <taxon>Eukaryota</taxon>
        <taxon>Metazoa</taxon>
        <taxon>Ecdysozoa</taxon>
        <taxon>Arthropoda</taxon>
        <taxon>Hexapoda</taxon>
        <taxon>Insecta</taxon>
        <taxon>Pterygota</taxon>
        <taxon>Neoptera</taxon>
        <taxon>Endopterygota</taxon>
        <taxon>Hymenoptera</taxon>
        <taxon>Apocrita</taxon>
        <taxon>Aculeata</taxon>
        <taxon>Vespoidea</taxon>
        <taxon>Vespidae</taxon>
        <taxon>Vespinae</taxon>
        <taxon>Vespula</taxon>
    </lineage>
</organism>
<keyword evidence="2" id="KW-1185">Reference proteome</keyword>
<name>A0ABD2A0Q9_VESSQ</name>
<evidence type="ECO:0000313" key="1">
    <source>
        <dbReference type="EMBL" id="KAL2714199.1"/>
    </source>
</evidence>
<dbReference type="EMBL" id="JAUDFV010000157">
    <property type="protein sequence ID" value="KAL2714199.1"/>
    <property type="molecule type" value="Genomic_DNA"/>
</dbReference>
<protein>
    <submittedName>
        <fullName evidence="1">Uncharacterized protein</fullName>
    </submittedName>
</protein>
<dbReference type="Proteomes" id="UP001607302">
    <property type="component" value="Unassembled WGS sequence"/>
</dbReference>
<evidence type="ECO:0000313" key="2">
    <source>
        <dbReference type="Proteomes" id="UP001607302"/>
    </source>
</evidence>